<organism evidence="7 8">
    <name type="scientific">Gemmobacter denitrificans</name>
    <dbReference type="NCBI Taxonomy" id="3123040"/>
    <lineage>
        <taxon>Bacteria</taxon>
        <taxon>Pseudomonadati</taxon>
        <taxon>Pseudomonadota</taxon>
        <taxon>Alphaproteobacteria</taxon>
        <taxon>Rhodobacterales</taxon>
        <taxon>Paracoccaceae</taxon>
        <taxon>Gemmobacter</taxon>
    </lineage>
</organism>
<dbReference type="InterPro" id="IPR033704">
    <property type="entry name" value="dUTPase_trimeric"/>
</dbReference>
<dbReference type="EMBL" id="JBALHR010000004">
    <property type="protein sequence ID" value="MEH7828438.1"/>
    <property type="molecule type" value="Genomic_DNA"/>
</dbReference>
<protein>
    <recommendedName>
        <fullName evidence="2">dUTP diphosphatase</fullName>
        <ecNumber evidence="2">3.6.1.23</ecNumber>
    </recommendedName>
</protein>
<evidence type="ECO:0000259" key="6">
    <source>
        <dbReference type="Pfam" id="PF00692"/>
    </source>
</evidence>
<dbReference type="Proteomes" id="UP001431963">
    <property type="component" value="Unassembled WGS sequence"/>
</dbReference>
<evidence type="ECO:0000256" key="4">
    <source>
        <dbReference type="ARBA" id="ARBA00023080"/>
    </source>
</evidence>
<dbReference type="InterPro" id="IPR036157">
    <property type="entry name" value="dUTPase-like_sf"/>
</dbReference>
<dbReference type="NCBIfam" id="NF001862">
    <property type="entry name" value="PRK00601.1"/>
    <property type="match status" value="1"/>
</dbReference>
<evidence type="ECO:0000256" key="2">
    <source>
        <dbReference type="ARBA" id="ARBA00012379"/>
    </source>
</evidence>
<dbReference type="CDD" id="cd07557">
    <property type="entry name" value="trimeric_dUTPase"/>
    <property type="match status" value="1"/>
</dbReference>
<evidence type="ECO:0000256" key="3">
    <source>
        <dbReference type="ARBA" id="ARBA00022801"/>
    </source>
</evidence>
<comment type="similarity">
    <text evidence="1">Belongs to the dUTPase family.</text>
</comment>
<reference evidence="7" key="1">
    <citation type="submission" date="2024-02" db="EMBL/GenBank/DDBJ databases">
        <title>Genome sequences of strain Gemmobacter sp. JM10B15.</title>
        <authorList>
            <person name="Zhang M."/>
        </authorList>
    </citation>
    <scope>NUCLEOTIDE SEQUENCE</scope>
    <source>
        <strain evidence="7">JM10B15</strain>
    </source>
</reference>
<dbReference type="GO" id="GO:0004170">
    <property type="term" value="F:dUTP diphosphatase activity"/>
    <property type="evidence" value="ECO:0007669"/>
    <property type="project" value="UniProtKB-EC"/>
</dbReference>
<dbReference type="InterPro" id="IPR008181">
    <property type="entry name" value="dUTPase"/>
</dbReference>
<dbReference type="RefSeq" id="WP_335422374.1">
    <property type="nucleotide sequence ID" value="NZ_JBALHR010000004.1"/>
</dbReference>
<dbReference type="Gene3D" id="2.70.40.10">
    <property type="match status" value="1"/>
</dbReference>
<keyword evidence="3 7" id="KW-0378">Hydrolase</keyword>
<dbReference type="Pfam" id="PF00692">
    <property type="entry name" value="dUTPase"/>
    <property type="match status" value="1"/>
</dbReference>
<dbReference type="InterPro" id="IPR029054">
    <property type="entry name" value="dUTPase-like"/>
</dbReference>
<dbReference type="PANTHER" id="PTHR11241:SF0">
    <property type="entry name" value="DEOXYURIDINE 5'-TRIPHOSPHATE NUCLEOTIDOHYDROLASE"/>
    <property type="match status" value="1"/>
</dbReference>
<evidence type="ECO:0000313" key="7">
    <source>
        <dbReference type="EMBL" id="MEH7828438.1"/>
    </source>
</evidence>
<comment type="caution">
    <text evidence="7">The sequence shown here is derived from an EMBL/GenBank/DDBJ whole genome shotgun (WGS) entry which is preliminary data.</text>
</comment>
<evidence type="ECO:0000256" key="1">
    <source>
        <dbReference type="ARBA" id="ARBA00006581"/>
    </source>
</evidence>
<proteinExistence type="inferred from homology"/>
<dbReference type="PANTHER" id="PTHR11241">
    <property type="entry name" value="DEOXYURIDINE 5'-TRIPHOSPHATE NUCLEOTIDOHYDROLASE"/>
    <property type="match status" value="1"/>
</dbReference>
<keyword evidence="4" id="KW-0546">Nucleotide metabolism</keyword>
<evidence type="ECO:0000313" key="8">
    <source>
        <dbReference type="Proteomes" id="UP001431963"/>
    </source>
</evidence>
<sequence length="158" mass="16928">MLGSWTPQVEIRVLDLRLLDWGLPRHQTDMAAAVDLFACIDAPLAVAPQAPALLVPSGLALLMGDPHMAAMILPRSGLGHKKGLVMGNSVGLIDADYMAEVQISVWNRNPDGAEIMIEPGERIAQMIFVPVLRPAFTVVDQFSRETARGLGGFGSTGQ</sequence>
<dbReference type="SUPFAM" id="SSF51283">
    <property type="entry name" value="dUTPase-like"/>
    <property type="match status" value="1"/>
</dbReference>
<accession>A0ABU8BUR6</accession>
<dbReference type="EC" id="3.6.1.23" evidence="2"/>
<name>A0ABU8BUR6_9RHOB</name>
<keyword evidence="8" id="KW-1185">Reference proteome</keyword>
<dbReference type="NCBIfam" id="TIGR00576">
    <property type="entry name" value="dut"/>
    <property type="match status" value="1"/>
</dbReference>
<comment type="catalytic activity">
    <reaction evidence="5">
        <text>dUTP + H2O = dUMP + diphosphate + H(+)</text>
        <dbReference type="Rhea" id="RHEA:10248"/>
        <dbReference type="ChEBI" id="CHEBI:15377"/>
        <dbReference type="ChEBI" id="CHEBI:15378"/>
        <dbReference type="ChEBI" id="CHEBI:33019"/>
        <dbReference type="ChEBI" id="CHEBI:61555"/>
        <dbReference type="ChEBI" id="CHEBI:246422"/>
        <dbReference type="EC" id="3.6.1.23"/>
    </reaction>
</comment>
<gene>
    <name evidence="7" type="primary">dut</name>
    <name evidence="7" type="ORF">V6590_09755</name>
</gene>
<evidence type="ECO:0000256" key="5">
    <source>
        <dbReference type="ARBA" id="ARBA00047686"/>
    </source>
</evidence>
<feature type="domain" description="dUTPase-like" evidence="6">
    <location>
        <begin position="21"/>
        <end position="157"/>
    </location>
</feature>